<evidence type="ECO:0000313" key="2">
    <source>
        <dbReference type="Proteomes" id="UP000518266"/>
    </source>
</evidence>
<protein>
    <submittedName>
        <fullName evidence="1">Uncharacterized protein</fullName>
    </submittedName>
</protein>
<sequence length="339" mass="38318">MGITYSVQTHGDHLLCPDAWGSPTLSRRMGSTYSVQTHGDPTLSRRMGSTYSVQTHGDHLLCPDAWGSPTLSRRMGMTYSVQTHGDHLLCPDAWGSPTLSRRMGITYSVQTHGDHLLCPDAWGSPTLSRRMGITYSVMTELKGKLERRLKDTCFGFAVNNKLKQLTPDLAKKCEADFLVFYERAKKYVSERYDFSENSFHSKVSKLGLTTAVSYGEYSDAVQACSLKDIDMDGIYEEYGMVEAILSSSEMEGCHSEERYLKLFSKAEVPLVNLRKVSAYIFSTHVAMPIQNRNRLDVDSVKAELQICVNFTFECTDMYQRLLTNKKLLEAARKGQKYRK</sequence>
<evidence type="ECO:0000313" key="1">
    <source>
        <dbReference type="EMBL" id="KAF3833249.1"/>
    </source>
</evidence>
<gene>
    <name evidence="1" type="ORF">F7725_026914</name>
</gene>
<dbReference type="EMBL" id="JAAKFY010000027">
    <property type="protein sequence ID" value="KAF3833249.1"/>
    <property type="molecule type" value="Genomic_DNA"/>
</dbReference>
<accession>A0A7J5X9B3</accession>
<dbReference type="OrthoDB" id="6159421at2759"/>
<organism evidence="1 2">
    <name type="scientific">Dissostichus mawsoni</name>
    <name type="common">Antarctic cod</name>
    <dbReference type="NCBI Taxonomy" id="36200"/>
    <lineage>
        <taxon>Eukaryota</taxon>
        <taxon>Metazoa</taxon>
        <taxon>Chordata</taxon>
        <taxon>Craniata</taxon>
        <taxon>Vertebrata</taxon>
        <taxon>Euteleostomi</taxon>
        <taxon>Actinopterygii</taxon>
        <taxon>Neopterygii</taxon>
        <taxon>Teleostei</taxon>
        <taxon>Neoteleostei</taxon>
        <taxon>Acanthomorphata</taxon>
        <taxon>Eupercaria</taxon>
        <taxon>Perciformes</taxon>
        <taxon>Notothenioidei</taxon>
        <taxon>Nototheniidae</taxon>
        <taxon>Dissostichus</taxon>
    </lineage>
</organism>
<dbReference type="AlphaFoldDB" id="A0A7J5X9B3"/>
<dbReference type="Proteomes" id="UP000518266">
    <property type="component" value="Unassembled WGS sequence"/>
</dbReference>
<comment type="caution">
    <text evidence="1">The sequence shown here is derived from an EMBL/GenBank/DDBJ whole genome shotgun (WGS) entry which is preliminary data.</text>
</comment>
<keyword evidence="2" id="KW-1185">Reference proteome</keyword>
<proteinExistence type="predicted"/>
<reference evidence="1 2" key="1">
    <citation type="submission" date="2020-03" db="EMBL/GenBank/DDBJ databases">
        <title>Dissostichus mawsoni Genome sequencing and assembly.</title>
        <authorList>
            <person name="Park H."/>
        </authorList>
    </citation>
    <scope>NUCLEOTIDE SEQUENCE [LARGE SCALE GENOMIC DNA]</scope>
    <source>
        <strain evidence="1">DM0001</strain>
        <tissue evidence="1">Muscle</tissue>
    </source>
</reference>
<name>A0A7J5X9B3_DISMA</name>